<dbReference type="InterPro" id="IPR050309">
    <property type="entry name" value="Type-B_Carboxylest/Lipase"/>
</dbReference>
<dbReference type="InterPro" id="IPR019819">
    <property type="entry name" value="Carboxylesterase_B_CS"/>
</dbReference>
<accession>A0AAD6TTP1</accession>
<evidence type="ECO:0000313" key="5">
    <source>
        <dbReference type="EMBL" id="KAJ7075011.1"/>
    </source>
</evidence>
<proteinExistence type="inferred from homology"/>
<dbReference type="SUPFAM" id="SSF53474">
    <property type="entry name" value="alpha/beta-Hydrolases"/>
    <property type="match status" value="1"/>
</dbReference>
<dbReference type="PROSITE" id="PS00941">
    <property type="entry name" value="CARBOXYLESTERASE_B_2"/>
    <property type="match status" value="1"/>
</dbReference>
<dbReference type="Pfam" id="PF00135">
    <property type="entry name" value="COesterase"/>
    <property type="match status" value="1"/>
</dbReference>
<dbReference type="InterPro" id="IPR002018">
    <property type="entry name" value="CarbesteraseB"/>
</dbReference>
<evidence type="ECO:0000256" key="2">
    <source>
        <dbReference type="ARBA" id="ARBA00022801"/>
    </source>
</evidence>
<organism evidence="5 6">
    <name type="scientific">Mycena belliarum</name>
    <dbReference type="NCBI Taxonomy" id="1033014"/>
    <lineage>
        <taxon>Eukaryota</taxon>
        <taxon>Fungi</taxon>
        <taxon>Dikarya</taxon>
        <taxon>Basidiomycota</taxon>
        <taxon>Agaricomycotina</taxon>
        <taxon>Agaricomycetes</taxon>
        <taxon>Agaricomycetidae</taxon>
        <taxon>Agaricales</taxon>
        <taxon>Marasmiineae</taxon>
        <taxon>Mycenaceae</taxon>
        <taxon>Mycena</taxon>
    </lineage>
</organism>
<gene>
    <name evidence="5" type="ORF">B0H15DRAFT_868290</name>
</gene>
<dbReference type="Gene3D" id="3.40.50.1820">
    <property type="entry name" value="alpha/beta hydrolase"/>
    <property type="match status" value="1"/>
</dbReference>
<dbReference type="AlphaFoldDB" id="A0AAD6TTP1"/>
<dbReference type="InterPro" id="IPR019826">
    <property type="entry name" value="Carboxylesterase_B_AS"/>
</dbReference>
<feature type="domain" description="Carboxylesterase type B" evidence="4">
    <location>
        <begin position="34"/>
        <end position="492"/>
    </location>
</feature>
<evidence type="ECO:0000259" key="4">
    <source>
        <dbReference type="Pfam" id="PF00135"/>
    </source>
</evidence>
<dbReference type="PROSITE" id="PS00122">
    <property type="entry name" value="CARBOXYLESTERASE_B_1"/>
    <property type="match status" value="1"/>
</dbReference>
<dbReference type="Proteomes" id="UP001222325">
    <property type="component" value="Unassembled WGS sequence"/>
</dbReference>
<dbReference type="InterPro" id="IPR029058">
    <property type="entry name" value="AB_hydrolase_fold"/>
</dbReference>
<dbReference type="PANTHER" id="PTHR11559">
    <property type="entry name" value="CARBOXYLESTERASE"/>
    <property type="match status" value="1"/>
</dbReference>
<evidence type="ECO:0000256" key="1">
    <source>
        <dbReference type="ARBA" id="ARBA00005964"/>
    </source>
</evidence>
<sequence length="557" mass="60940">MLLSDILQISLSIFWNPHVDIPLAKAPVVSLGSPYGSFRGFNAGNLTKFLGMPFAHAERFEVPKAPRLLSGVLNATDFGPACPQQATTPNPAVVLQTYPVISEDCLTLDVFKPAMASSKSKLPVFVWFYGGGWQIGNSRDTDVSPLVERSIEVHEPIIIVVPNYRLNAFGFLGGREVNKAGVSNLGLRDQISALAWVKRHISAFGGDSGRVVIGGQSAGAVSASMLLLHNKQDSSALFRGAFMQSGVQFKSPSTFAEEQSTFNNLVVANHCDTSRDTLGCLRHVPFNSLMATIDKTPDFLSYRSVALVWHPHVDGDVLMEDAMVSVSKRHYAKMPIMTGSCDDEGTLFALAQRNITNNVEFLQYIQSNYLPAVSLSVMEEVRALYPDNPSQGSPFNTGFSNQLTPEFKRLAAFQGDMLLTGPRRFFLEHASATQNAWSWLDMRGKKVAALGNVSLGAFHGIDFPLWFLLNNTTETIAADALLNFINTLNPNHPAKSSTTKPAIFWPMWRKPSSAGKSSLLTFSDFGVVNITADDFRVGAIGFMNDLLMGEAVREVQY</sequence>
<comment type="caution">
    <text evidence="5">The sequence shown here is derived from an EMBL/GenBank/DDBJ whole genome shotgun (WGS) entry which is preliminary data.</text>
</comment>
<reference evidence="5" key="1">
    <citation type="submission" date="2023-03" db="EMBL/GenBank/DDBJ databases">
        <title>Massive genome expansion in bonnet fungi (Mycena s.s.) driven by repeated elements and novel gene families across ecological guilds.</title>
        <authorList>
            <consortium name="Lawrence Berkeley National Laboratory"/>
            <person name="Harder C.B."/>
            <person name="Miyauchi S."/>
            <person name="Viragh M."/>
            <person name="Kuo A."/>
            <person name="Thoen E."/>
            <person name="Andreopoulos B."/>
            <person name="Lu D."/>
            <person name="Skrede I."/>
            <person name="Drula E."/>
            <person name="Henrissat B."/>
            <person name="Morin E."/>
            <person name="Kohler A."/>
            <person name="Barry K."/>
            <person name="LaButti K."/>
            <person name="Morin E."/>
            <person name="Salamov A."/>
            <person name="Lipzen A."/>
            <person name="Mereny Z."/>
            <person name="Hegedus B."/>
            <person name="Baldrian P."/>
            <person name="Stursova M."/>
            <person name="Weitz H."/>
            <person name="Taylor A."/>
            <person name="Grigoriev I.V."/>
            <person name="Nagy L.G."/>
            <person name="Martin F."/>
            <person name="Kauserud H."/>
        </authorList>
    </citation>
    <scope>NUCLEOTIDE SEQUENCE</scope>
    <source>
        <strain evidence="5">CBHHK173m</strain>
    </source>
</reference>
<evidence type="ECO:0000313" key="6">
    <source>
        <dbReference type="Proteomes" id="UP001222325"/>
    </source>
</evidence>
<dbReference type="EMBL" id="JARJCN010000106">
    <property type="protein sequence ID" value="KAJ7075011.1"/>
    <property type="molecule type" value="Genomic_DNA"/>
</dbReference>
<keyword evidence="2 3" id="KW-0378">Hydrolase</keyword>
<evidence type="ECO:0000256" key="3">
    <source>
        <dbReference type="RuleBase" id="RU361235"/>
    </source>
</evidence>
<dbReference type="EC" id="3.1.1.-" evidence="3"/>
<name>A0AAD6TTP1_9AGAR</name>
<keyword evidence="6" id="KW-1185">Reference proteome</keyword>
<comment type="similarity">
    <text evidence="1 3">Belongs to the type-B carboxylesterase/lipase family.</text>
</comment>
<dbReference type="GO" id="GO:0016787">
    <property type="term" value="F:hydrolase activity"/>
    <property type="evidence" value="ECO:0007669"/>
    <property type="project" value="UniProtKB-KW"/>
</dbReference>
<protein>
    <recommendedName>
        <fullName evidence="3">Carboxylic ester hydrolase</fullName>
        <ecNumber evidence="3">3.1.1.-</ecNumber>
    </recommendedName>
</protein>